<sequence>MPLSVRAAPHATAATRESRRSACEHLRKRLNFHDMYGELALYAPDPQPDIREAAQDHIARLLSGHNHLDGLVW</sequence>
<evidence type="ECO:0000256" key="1">
    <source>
        <dbReference type="SAM" id="MobiDB-lite"/>
    </source>
</evidence>
<protein>
    <submittedName>
        <fullName evidence="2">Uncharacterized protein</fullName>
    </submittedName>
</protein>
<reference evidence="2 3" key="1">
    <citation type="journal article" date="2019" name="Int. J. Syst. Evol. Microbiol.">
        <title>The Global Catalogue of Microorganisms (GCM) 10K type strain sequencing project: providing services to taxonomists for standard genome sequencing and annotation.</title>
        <authorList>
            <consortium name="The Broad Institute Genomics Platform"/>
            <consortium name="The Broad Institute Genome Sequencing Center for Infectious Disease"/>
            <person name="Wu L."/>
            <person name="Ma J."/>
        </authorList>
    </citation>
    <scope>NUCLEOTIDE SEQUENCE [LARGE SCALE GENOMIC DNA]</scope>
    <source>
        <strain evidence="2 3">JCM 14969</strain>
    </source>
</reference>
<comment type="caution">
    <text evidence="2">The sequence shown here is derived from an EMBL/GenBank/DDBJ whole genome shotgun (WGS) entry which is preliminary data.</text>
</comment>
<name>A0ABN2DS96_9ACTN</name>
<gene>
    <name evidence="2" type="ORF">GCM10009789_43380</name>
</gene>
<organism evidence="2 3">
    <name type="scientific">Kribbella sancticallisti</name>
    <dbReference type="NCBI Taxonomy" id="460087"/>
    <lineage>
        <taxon>Bacteria</taxon>
        <taxon>Bacillati</taxon>
        <taxon>Actinomycetota</taxon>
        <taxon>Actinomycetes</taxon>
        <taxon>Propionibacteriales</taxon>
        <taxon>Kribbellaceae</taxon>
        <taxon>Kribbella</taxon>
    </lineage>
</organism>
<dbReference type="EMBL" id="BAAAOS010000028">
    <property type="protein sequence ID" value="GAA1585031.1"/>
    <property type="molecule type" value="Genomic_DNA"/>
</dbReference>
<feature type="region of interest" description="Disordered" evidence="1">
    <location>
        <begin position="1"/>
        <end position="20"/>
    </location>
</feature>
<accession>A0ABN2DS96</accession>
<keyword evidence="3" id="KW-1185">Reference proteome</keyword>
<evidence type="ECO:0000313" key="3">
    <source>
        <dbReference type="Proteomes" id="UP001500393"/>
    </source>
</evidence>
<proteinExistence type="predicted"/>
<dbReference type="Proteomes" id="UP001500393">
    <property type="component" value="Unassembled WGS sequence"/>
</dbReference>
<evidence type="ECO:0000313" key="2">
    <source>
        <dbReference type="EMBL" id="GAA1585031.1"/>
    </source>
</evidence>